<name>A0A1Z3N3R2_BDEBC</name>
<sequence length="108" mass="11772">MLPVSDAPLLMVNDPLFRVGLVESIVNVPEFFVDEFPAASTTEIRIIAAADSTAGTKKLIRLYEVFEFAPGVKALLPTEFHCDPSYSSTVKLDPETTLDSVSVQKTDP</sequence>
<proteinExistence type="predicted"/>
<organism evidence="1 2">
    <name type="scientific">Bdellovibrio bacteriovorus</name>
    <dbReference type="NCBI Taxonomy" id="959"/>
    <lineage>
        <taxon>Bacteria</taxon>
        <taxon>Pseudomonadati</taxon>
        <taxon>Bdellovibrionota</taxon>
        <taxon>Bdellovibrionia</taxon>
        <taxon>Bdellovibrionales</taxon>
        <taxon>Pseudobdellovibrionaceae</taxon>
        <taxon>Bdellovibrio</taxon>
    </lineage>
</organism>
<dbReference type="EMBL" id="CP020946">
    <property type="protein sequence ID" value="ASD62116.1"/>
    <property type="molecule type" value="Genomic_DNA"/>
</dbReference>
<dbReference type="AlphaFoldDB" id="A0A1Z3N3R2"/>
<evidence type="ECO:0000313" key="2">
    <source>
        <dbReference type="Proteomes" id="UP000197003"/>
    </source>
</evidence>
<reference evidence="1 2" key="1">
    <citation type="submission" date="2017-04" db="EMBL/GenBank/DDBJ databases">
        <title>Whole genome sequence of Bdellovibrio bacteriovorus strain SSB218315.</title>
        <authorList>
            <person name="Oyedara O."/>
            <person name="Rodriguez-Perez M.A."/>
        </authorList>
    </citation>
    <scope>NUCLEOTIDE SEQUENCE [LARGE SCALE GENOMIC DNA]</scope>
    <source>
        <strain evidence="1 2">SSB218315</strain>
    </source>
</reference>
<accession>A0A1Z3N3R2</accession>
<gene>
    <name evidence="1" type="ORF">B9G79_00325</name>
</gene>
<evidence type="ECO:0000313" key="1">
    <source>
        <dbReference type="EMBL" id="ASD62116.1"/>
    </source>
</evidence>
<dbReference type="Proteomes" id="UP000197003">
    <property type="component" value="Chromosome"/>
</dbReference>
<protein>
    <submittedName>
        <fullName evidence="1">Uncharacterized protein</fullName>
    </submittedName>
</protein>